<reference evidence="5" key="1">
    <citation type="submission" date="2017-09" db="EMBL/GenBank/DDBJ databases">
        <title>Depth-based differentiation of microbial function through sediment-hosted aquifers and enrichment of novel symbionts in the deep terrestrial subsurface.</title>
        <authorList>
            <person name="Probst A.J."/>
            <person name="Ladd B."/>
            <person name="Jarett J.K."/>
            <person name="Geller-Mcgrath D.E."/>
            <person name="Sieber C.M.K."/>
            <person name="Emerson J.B."/>
            <person name="Anantharaman K."/>
            <person name="Thomas B.C."/>
            <person name="Malmstrom R."/>
            <person name="Stieglmeier M."/>
            <person name="Klingl A."/>
            <person name="Woyke T."/>
            <person name="Ryan C.M."/>
            <person name="Banfield J.F."/>
        </authorList>
    </citation>
    <scope>NUCLEOTIDE SEQUENCE [LARGE SCALE GENOMIC DNA]</scope>
</reference>
<dbReference type="EMBL" id="PFAP01000031">
    <property type="protein sequence ID" value="PIR93921.1"/>
    <property type="molecule type" value="Genomic_DNA"/>
</dbReference>
<keyword evidence="2" id="KW-0732">Signal</keyword>
<feature type="domain" description="LTD" evidence="3">
    <location>
        <begin position="61"/>
        <end position="159"/>
    </location>
</feature>
<dbReference type="Proteomes" id="UP000229901">
    <property type="component" value="Unassembled WGS sequence"/>
</dbReference>
<proteinExistence type="predicted"/>
<evidence type="ECO:0000256" key="2">
    <source>
        <dbReference type="SAM" id="SignalP"/>
    </source>
</evidence>
<dbReference type="SUPFAM" id="SSF74853">
    <property type="entry name" value="Lamin A/C globular tail domain"/>
    <property type="match status" value="2"/>
</dbReference>
<feature type="domain" description="LTD" evidence="3">
    <location>
        <begin position="240"/>
        <end position="345"/>
    </location>
</feature>
<sequence>MKNKLYIVIIIISLMIVASPVQAEELNLENIPASCTCTCNLNLDYDFSSSGSVDTVQAEDEVLDNMSSALPGDIIISEFVSDPVSNESEWIELMNTTTHDLDLTDWYLEEGAGYRTFLRDVITAKGYLVVDKSSLNNNGDIIMLKDDQGVIMDQVAYGDYDDGTIIDNAPSVSDPNSVIWHEQKYYLTTVPTPGEANVLVPIKVEVVDEPEPELDPIESGGDDQAIIPEEENDDAGFQLNTTQYQLSSNVRINEIFPNPEGADSDYEWIELYNFGGSSLDLYGWVIDDIDGGSQPFIVEESTVVLGGDYIVFGKEMTGLSLNNGADSVRLIDPEGRLIDNINYGNAPEGKSFNYFESGWQWTDQISLSRENVVEEDSFQVSGLVATAEKDINDDGGKYSLVNIFDVKNSAKGDLVEVEGTLVVLPGVFGEKVAYLDGIQIYSSKSEWPELLFGDRLSVRGKVSEYFGEKRILVSSVDDLNVIDNTTLEPLTLNSEELKSGNIGRYIQFQGQVVDKSGTKLTLVDDFGEVVMVLKANTGISSKKLEVGDNISVKGILSQYKEEVRILPRTLDDIIINELEQRQAAGVLAGSQNVPPSSTDNAILIILSVVSVLLLLLVWQRKLMLGYIKRVLLLFKSRANQPII</sequence>
<feature type="signal peptide" evidence="2">
    <location>
        <begin position="1"/>
        <end position="23"/>
    </location>
</feature>
<organism evidence="4 5">
    <name type="scientific">Candidatus Falkowbacteria bacterium CG10_big_fil_rev_8_21_14_0_10_39_11</name>
    <dbReference type="NCBI Taxonomy" id="1974565"/>
    <lineage>
        <taxon>Bacteria</taxon>
        <taxon>Candidatus Falkowiibacteriota</taxon>
    </lineage>
</organism>
<keyword evidence="1" id="KW-0472">Membrane</keyword>
<feature type="transmembrane region" description="Helical" evidence="1">
    <location>
        <begin position="601"/>
        <end position="618"/>
    </location>
</feature>
<evidence type="ECO:0000313" key="4">
    <source>
        <dbReference type="EMBL" id="PIR93921.1"/>
    </source>
</evidence>
<dbReference type="Gene3D" id="2.60.40.1260">
    <property type="entry name" value="Lamin Tail domain"/>
    <property type="match status" value="1"/>
</dbReference>
<accession>A0A2H0V4C5</accession>
<evidence type="ECO:0000256" key="1">
    <source>
        <dbReference type="SAM" id="Phobius"/>
    </source>
</evidence>
<name>A0A2H0V4C5_9BACT</name>
<dbReference type="AlphaFoldDB" id="A0A2H0V4C5"/>
<keyword evidence="1" id="KW-1133">Transmembrane helix</keyword>
<evidence type="ECO:0000259" key="3">
    <source>
        <dbReference type="PROSITE" id="PS51841"/>
    </source>
</evidence>
<dbReference type="PROSITE" id="PS51841">
    <property type="entry name" value="LTD"/>
    <property type="match status" value="2"/>
</dbReference>
<dbReference type="InterPro" id="IPR036415">
    <property type="entry name" value="Lamin_tail_dom_sf"/>
</dbReference>
<dbReference type="InterPro" id="IPR001322">
    <property type="entry name" value="Lamin_tail_dom"/>
</dbReference>
<dbReference type="Pfam" id="PF00932">
    <property type="entry name" value="LTD"/>
    <property type="match status" value="2"/>
</dbReference>
<comment type="caution">
    <text evidence="4">The sequence shown here is derived from an EMBL/GenBank/DDBJ whole genome shotgun (WGS) entry which is preliminary data.</text>
</comment>
<evidence type="ECO:0000313" key="5">
    <source>
        <dbReference type="Proteomes" id="UP000229901"/>
    </source>
</evidence>
<gene>
    <name evidence="4" type="ORF">COT97_04320</name>
</gene>
<feature type="chain" id="PRO_5013688596" description="LTD domain-containing protein" evidence="2">
    <location>
        <begin position="24"/>
        <end position="643"/>
    </location>
</feature>
<protein>
    <recommendedName>
        <fullName evidence="3">LTD domain-containing protein</fullName>
    </recommendedName>
</protein>
<keyword evidence="1" id="KW-0812">Transmembrane</keyword>